<feature type="compositionally biased region" description="Gly residues" evidence="1">
    <location>
        <begin position="509"/>
        <end position="533"/>
    </location>
</feature>
<feature type="transmembrane region" description="Helical" evidence="2">
    <location>
        <begin position="318"/>
        <end position="336"/>
    </location>
</feature>
<organism evidence="3 4">
    <name type="scientific">Streptomyces shaanxiensis</name>
    <dbReference type="NCBI Taxonomy" id="653357"/>
    <lineage>
        <taxon>Bacteria</taxon>
        <taxon>Bacillati</taxon>
        <taxon>Actinomycetota</taxon>
        <taxon>Actinomycetes</taxon>
        <taxon>Kitasatosporales</taxon>
        <taxon>Streptomycetaceae</taxon>
        <taxon>Streptomyces</taxon>
    </lineage>
</organism>
<accession>A0ABP7VL13</accession>
<feature type="transmembrane region" description="Helical" evidence="2">
    <location>
        <begin position="211"/>
        <end position="233"/>
    </location>
</feature>
<feature type="transmembrane region" description="Helical" evidence="2">
    <location>
        <begin position="253"/>
        <end position="275"/>
    </location>
</feature>
<feature type="compositionally biased region" description="Gly residues" evidence="1">
    <location>
        <begin position="370"/>
        <end position="381"/>
    </location>
</feature>
<feature type="transmembrane region" description="Helical" evidence="2">
    <location>
        <begin position="451"/>
        <end position="474"/>
    </location>
</feature>
<dbReference type="InterPro" id="IPR045931">
    <property type="entry name" value="DUF6350"/>
</dbReference>
<sequence>MTPSSPRPHTRGRTPGLAASLLSGAVAAGLGLGGLAVLVMVLWVSSPYPDSGPGGALRIAAVLWLLAHGAELVRADTLTGVPAPVGVTPLLLFLLPVWLVYRAARDAAADEGDGTPLVPGRTAWAGVVLGYLGVGAAAAAYAARGELRPEWVWTVMWVPVVVTVTAGVGVWTALGRPPELVERVLVALPRRVRRLVPGVAARARLGVAARAAGAGAAVLVGGGAVLVGGSLVWHGGAARESFLQLTEGWSGRFAVLLLCAALVPNAAVWAASYALGPGFVLGVGHVVGPVSSSPAPLLPAFPLLEAVPGAGAGGSEQWGVVAVPVVAGVVVGWFVGRVAVWTGGRHEGGEAATGTGVRTRGGRAAEGVRTRGGGMAEGGGRTFEDRRSTGGPAPSTVGSSAGQLSAVVWSTARTAMVAAQAAVVCGIVFAALAALSGGPLGVGALARFGPVWWQVGAATLGWVLVVAVPVAVLVRAWRCLAGRSLAAGHMSGTQAGRIGRPRVEASGESGSGAAGSGAGGSGAGGSGGAGPGAGERRWRERLPLVGGWFSRGAESGAGSATESGAGRSVYDQEVLFTAFTEDQAVPQQGNDQGARSAADRRDSSRGVHDRGVPHMEYDHDTTFEPDGFPSDAPPPESSPSPGPWHDDAARAARWAAMKEASDPAEARTDPAAPDTPESPESPEAPQNPDSPDAPEGTTSQ</sequence>
<reference evidence="4" key="1">
    <citation type="journal article" date="2019" name="Int. J. Syst. Evol. Microbiol.">
        <title>The Global Catalogue of Microorganisms (GCM) 10K type strain sequencing project: providing services to taxonomists for standard genome sequencing and annotation.</title>
        <authorList>
            <consortium name="The Broad Institute Genomics Platform"/>
            <consortium name="The Broad Institute Genome Sequencing Center for Infectious Disease"/>
            <person name="Wu L."/>
            <person name="Ma J."/>
        </authorList>
    </citation>
    <scope>NUCLEOTIDE SEQUENCE [LARGE SCALE GENOMIC DNA]</scope>
    <source>
        <strain evidence="4">JCM 16925</strain>
    </source>
</reference>
<evidence type="ECO:0000256" key="2">
    <source>
        <dbReference type="SAM" id="Phobius"/>
    </source>
</evidence>
<feature type="compositionally biased region" description="Basic and acidic residues" evidence="1">
    <location>
        <begin position="659"/>
        <end position="668"/>
    </location>
</feature>
<keyword evidence="4" id="KW-1185">Reference proteome</keyword>
<feature type="compositionally biased region" description="Pro residues" evidence="1">
    <location>
        <begin position="631"/>
        <end position="642"/>
    </location>
</feature>
<feature type="compositionally biased region" description="Basic and acidic residues" evidence="1">
    <location>
        <begin position="597"/>
        <end position="622"/>
    </location>
</feature>
<feature type="transmembrane region" description="Helical" evidence="2">
    <location>
        <begin position="124"/>
        <end position="143"/>
    </location>
</feature>
<evidence type="ECO:0000256" key="1">
    <source>
        <dbReference type="SAM" id="MobiDB-lite"/>
    </source>
</evidence>
<evidence type="ECO:0000313" key="4">
    <source>
        <dbReference type="Proteomes" id="UP001499984"/>
    </source>
</evidence>
<keyword evidence="2" id="KW-0812">Transmembrane</keyword>
<feature type="transmembrane region" description="Helical" evidence="2">
    <location>
        <begin position="421"/>
        <end position="445"/>
    </location>
</feature>
<comment type="caution">
    <text evidence="3">The sequence shown here is derived from an EMBL/GenBank/DDBJ whole genome shotgun (WGS) entry which is preliminary data.</text>
</comment>
<dbReference type="Proteomes" id="UP001499984">
    <property type="component" value="Unassembled WGS sequence"/>
</dbReference>
<feature type="region of interest" description="Disordered" evidence="1">
    <location>
        <begin position="491"/>
        <end position="535"/>
    </location>
</feature>
<gene>
    <name evidence="3" type="ORF">GCM10022233_49700</name>
</gene>
<evidence type="ECO:0000313" key="3">
    <source>
        <dbReference type="EMBL" id="GAA4068133.1"/>
    </source>
</evidence>
<name>A0ABP7VL13_9ACTN</name>
<feature type="transmembrane region" description="Helical" evidence="2">
    <location>
        <begin position="85"/>
        <end position="104"/>
    </location>
</feature>
<dbReference type="EMBL" id="BAAAZY010000012">
    <property type="protein sequence ID" value="GAA4068133.1"/>
    <property type="molecule type" value="Genomic_DNA"/>
</dbReference>
<proteinExistence type="predicted"/>
<feature type="region of interest" description="Disordered" evidence="1">
    <location>
        <begin position="580"/>
        <end position="700"/>
    </location>
</feature>
<protein>
    <submittedName>
        <fullName evidence="3">DUF6350 family protein</fullName>
    </submittedName>
</protein>
<feature type="transmembrane region" description="Helical" evidence="2">
    <location>
        <begin position="155"/>
        <end position="174"/>
    </location>
</feature>
<feature type="region of interest" description="Disordered" evidence="1">
    <location>
        <begin position="348"/>
        <end position="397"/>
    </location>
</feature>
<keyword evidence="2" id="KW-0472">Membrane</keyword>
<feature type="transmembrane region" description="Helical" evidence="2">
    <location>
        <begin position="21"/>
        <end position="43"/>
    </location>
</feature>
<keyword evidence="2" id="KW-1133">Transmembrane helix</keyword>
<dbReference type="Pfam" id="PF19877">
    <property type="entry name" value="DUF6350"/>
    <property type="match status" value="1"/>
</dbReference>